<organism evidence="1 2">
    <name type="scientific">Dickeya phage BF25/12</name>
    <dbReference type="NCBI Taxonomy" id="1698708"/>
    <lineage>
        <taxon>Viruses</taxon>
        <taxon>Duplodnaviria</taxon>
        <taxon>Heunggongvirae</taxon>
        <taxon>Uroviricota</taxon>
        <taxon>Caudoviricetes</taxon>
        <taxon>Autographivirales</taxon>
        <taxon>Autoscriptoviridae</taxon>
        <taxon>Corkvirinae</taxon>
        <taxon>Stompvirus</taxon>
        <taxon>Stompvirus BF2512</taxon>
    </lineage>
</organism>
<protein>
    <submittedName>
        <fullName evidence="1">Uncharacterized protein</fullName>
    </submittedName>
</protein>
<keyword evidence="2" id="KW-1185">Reference proteome</keyword>
<reference evidence="1 2" key="1">
    <citation type="submission" date="2015-07" db="EMBL/GenBank/DDBJ databases">
        <title>Bateriophages against Dickeya spp. of Phalaenopsis orchids.</title>
        <authorList>
            <person name="Dreo T."/>
            <person name="Naglic T."/>
            <person name="Alic S."/>
            <person name="Peterka M."/>
            <person name="Ravnikar M."/>
        </authorList>
    </citation>
    <scope>NUCLEOTIDE SEQUENCE [LARGE SCALE GENOMIC DNA]</scope>
</reference>
<evidence type="ECO:0000313" key="1">
    <source>
        <dbReference type="EMBL" id="ALA46478.1"/>
    </source>
</evidence>
<gene>
    <name evidence="1" type="ORF">BF2512_21</name>
</gene>
<sequence>MQVIDNTLTIKPVAVTDLPQGTVFKAVNSSIWMVLQASRAVCLATGNSSRQPGDVRDIRDDNYYYPFSKIQVLEAVLHVTI</sequence>
<dbReference type="Proteomes" id="UP000223907">
    <property type="component" value="Segment"/>
</dbReference>
<dbReference type="EMBL" id="KT240186">
    <property type="protein sequence ID" value="ALA46478.1"/>
    <property type="molecule type" value="Genomic_DNA"/>
</dbReference>
<accession>A0A219MH14</accession>
<proteinExistence type="predicted"/>
<evidence type="ECO:0000313" key="2">
    <source>
        <dbReference type="Proteomes" id="UP000223907"/>
    </source>
</evidence>
<name>A0A219MH14_9CAUD</name>